<keyword evidence="3" id="KW-0067">ATP-binding</keyword>
<keyword evidence="1" id="KW-0436">Ligase</keyword>
<dbReference type="AlphaFoldDB" id="A0A7S0FRP1"/>
<dbReference type="PANTHER" id="PTHR42918:SF9">
    <property type="entry name" value="LYSINE--TRNA LIGASE"/>
    <property type="match status" value="1"/>
</dbReference>
<dbReference type="Pfam" id="PF00152">
    <property type="entry name" value="tRNA-synt_2"/>
    <property type="match status" value="1"/>
</dbReference>
<protein>
    <recommendedName>
        <fullName evidence="4">Aminoacyl-transfer RNA synthetases class-II family profile domain-containing protein</fullName>
    </recommendedName>
</protein>
<name>A0A7S0FRP1_9STRA</name>
<evidence type="ECO:0000256" key="3">
    <source>
        <dbReference type="ARBA" id="ARBA00022840"/>
    </source>
</evidence>
<dbReference type="Gene3D" id="3.30.930.10">
    <property type="entry name" value="Bira Bifunctional Protein, Domain 2"/>
    <property type="match status" value="1"/>
</dbReference>
<dbReference type="SUPFAM" id="SSF55681">
    <property type="entry name" value="Class II aaRS and biotin synthetases"/>
    <property type="match status" value="1"/>
</dbReference>
<accession>A0A7S0FRP1</accession>
<reference evidence="5" key="1">
    <citation type="submission" date="2021-01" db="EMBL/GenBank/DDBJ databases">
        <authorList>
            <person name="Corre E."/>
            <person name="Pelletier E."/>
            <person name="Niang G."/>
            <person name="Scheremetjew M."/>
            <person name="Finn R."/>
            <person name="Kale V."/>
            <person name="Holt S."/>
            <person name="Cochrane G."/>
            <person name="Meng A."/>
            <person name="Brown T."/>
            <person name="Cohen L."/>
        </authorList>
    </citation>
    <scope>NUCLEOTIDE SEQUENCE</scope>
    <source>
        <strain evidence="5">CCMP3303</strain>
    </source>
</reference>
<dbReference type="PANTHER" id="PTHR42918">
    <property type="entry name" value="LYSYL-TRNA SYNTHETASE"/>
    <property type="match status" value="1"/>
</dbReference>
<dbReference type="InterPro" id="IPR004364">
    <property type="entry name" value="Aa-tRNA-synt_II"/>
</dbReference>
<organism evidence="5">
    <name type="scientific">Minutocellus polymorphus</name>
    <dbReference type="NCBI Taxonomy" id="265543"/>
    <lineage>
        <taxon>Eukaryota</taxon>
        <taxon>Sar</taxon>
        <taxon>Stramenopiles</taxon>
        <taxon>Ochrophyta</taxon>
        <taxon>Bacillariophyta</taxon>
        <taxon>Mediophyceae</taxon>
        <taxon>Cymatosirophycidae</taxon>
        <taxon>Cymatosirales</taxon>
        <taxon>Cymatosiraceae</taxon>
        <taxon>Minutocellus</taxon>
    </lineage>
</organism>
<evidence type="ECO:0000259" key="4">
    <source>
        <dbReference type="PROSITE" id="PS50862"/>
    </source>
</evidence>
<dbReference type="GO" id="GO:0000049">
    <property type="term" value="F:tRNA binding"/>
    <property type="evidence" value="ECO:0007669"/>
    <property type="project" value="TreeGrafter"/>
</dbReference>
<keyword evidence="2" id="KW-0547">Nucleotide-binding</keyword>
<dbReference type="EMBL" id="HBEJ01013826">
    <property type="protein sequence ID" value="CAD8374707.1"/>
    <property type="molecule type" value="Transcribed_RNA"/>
</dbReference>
<dbReference type="GO" id="GO:0006430">
    <property type="term" value="P:lysyl-tRNA aminoacylation"/>
    <property type="evidence" value="ECO:0007669"/>
    <property type="project" value="TreeGrafter"/>
</dbReference>
<dbReference type="GO" id="GO:0005524">
    <property type="term" value="F:ATP binding"/>
    <property type="evidence" value="ECO:0007669"/>
    <property type="project" value="InterPro"/>
</dbReference>
<proteinExistence type="predicted"/>
<dbReference type="GO" id="GO:0004824">
    <property type="term" value="F:lysine-tRNA ligase activity"/>
    <property type="evidence" value="ECO:0007669"/>
    <property type="project" value="TreeGrafter"/>
</dbReference>
<gene>
    <name evidence="5" type="ORF">MPOL1434_LOCUS8119</name>
</gene>
<evidence type="ECO:0000256" key="1">
    <source>
        <dbReference type="ARBA" id="ARBA00022598"/>
    </source>
</evidence>
<sequence>MSPLAKDHRSKPHLTERFELFVAGRELANAYTELNNPVTQYQRFLEQAQQGSQGDDEAMVMDDSFVTALEHGLPPTGGWGLGIDRLTMFLANKNNIKEVLLFPAMKPTDEQLKIIGSQVRVGE</sequence>
<dbReference type="PROSITE" id="PS50862">
    <property type="entry name" value="AA_TRNA_LIGASE_II"/>
    <property type="match status" value="1"/>
</dbReference>
<feature type="domain" description="Aminoacyl-transfer RNA synthetases class-II family profile" evidence="4">
    <location>
        <begin position="1"/>
        <end position="107"/>
    </location>
</feature>
<evidence type="ECO:0000256" key="2">
    <source>
        <dbReference type="ARBA" id="ARBA00022741"/>
    </source>
</evidence>
<dbReference type="InterPro" id="IPR006195">
    <property type="entry name" value="aa-tRNA-synth_II"/>
</dbReference>
<dbReference type="InterPro" id="IPR045864">
    <property type="entry name" value="aa-tRNA-synth_II/BPL/LPL"/>
</dbReference>
<evidence type="ECO:0000313" key="5">
    <source>
        <dbReference type="EMBL" id="CAD8374707.1"/>
    </source>
</evidence>
<dbReference type="GO" id="GO:0005829">
    <property type="term" value="C:cytosol"/>
    <property type="evidence" value="ECO:0007669"/>
    <property type="project" value="TreeGrafter"/>
</dbReference>